<proteinExistence type="predicted"/>
<name>A0A9N9QPP2_9CUCU</name>
<gene>
    <name evidence="2" type="ORF">CEUTPL_LOCUS9123</name>
</gene>
<keyword evidence="3" id="KW-1185">Reference proteome</keyword>
<dbReference type="AlphaFoldDB" id="A0A9N9QPP2"/>
<sequence>MQTTKCCATVKLCDLVKFMVFTYNLNGDVQSQVQSALNTAESYNFVKRNNDRYSLICPAARLHLSPSLCLKEELKRIQTIFPSKNRKNSTSNLCTSRSSRLRKPASNALCVCPSSGEESRQCPVTRSKRKNKPEECNVTTTNDCPAPSFLDKFWPLSLPKKKRSNSTNTQQLANCGLEKCPATKSRKKRKRQVRNRPRIKCSLEDLKSKILGGNRTKRECTCESTSETTSEFSSEPTTSNTKKDIIRSCNTNTCEGQRGDTSSNSSC</sequence>
<organism evidence="2 3">
    <name type="scientific">Ceutorhynchus assimilis</name>
    <name type="common">cabbage seed weevil</name>
    <dbReference type="NCBI Taxonomy" id="467358"/>
    <lineage>
        <taxon>Eukaryota</taxon>
        <taxon>Metazoa</taxon>
        <taxon>Ecdysozoa</taxon>
        <taxon>Arthropoda</taxon>
        <taxon>Hexapoda</taxon>
        <taxon>Insecta</taxon>
        <taxon>Pterygota</taxon>
        <taxon>Neoptera</taxon>
        <taxon>Endopterygota</taxon>
        <taxon>Coleoptera</taxon>
        <taxon>Polyphaga</taxon>
        <taxon>Cucujiformia</taxon>
        <taxon>Curculionidae</taxon>
        <taxon>Ceutorhynchinae</taxon>
        <taxon>Ceutorhynchus</taxon>
    </lineage>
</organism>
<dbReference type="Proteomes" id="UP001152799">
    <property type="component" value="Chromosome 5"/>
</dbReference>
<dbReference type="EMBL" id="OU892281">
    <property type="protein sequence ID" value="CAG9768595.1"/>
    <property type="molecule type" value="Genomic_DNA"/>
</dbReference>
<reference evidence="2" key="1">
    <citation type="submission" date="2022-01" db="EMBL/GenBank/DDBJ databases">
        <authorList>
            <person name="King R."/>
        </authorList>
    </citation>
    <scope>NUCLEOTIDE SEQUENCE</scope>
</reference>
<dbReference type="OrthoDB" id="6774326at2759"/>
<accession>A0A9N9QPP2</accession>
<protein>
    <submittedName>
        <fullName evidence="2">Uncharacterized protein</fullName>
    </submittedName>
</protein>
<evidence type="ECO:0000313" key="2">
    <source>
        <dbReference type="EMBL" id="CAG9768595.1"/>
    </source>
</evidence>
<evidence type="ECO:0000313" key="3">
    <source>
        <dbReference type="Proteomes" id="UP001152799"/>
    </source>
</evidence>
<feature type="region of interest" description="Disordered" evidence="1">
    <location>
        <begin position="116"/>
        <end position="138"/>
    </location>
</feature>
<evidence type="ECO:0000256" key="1">
    <source>
        <dbReference type="SAM" id="MobiDB-lite"/>
    </source>
</evidence>